<dbReference type="Proteomes" id="UP001457282">
    <property type="component" value="Unassembled WGS sequence"/>
</dbReference>
<dbReference type="AlphaFoldDB" id="A0AAW1WLN8"/>
<dbReference type="EMBL" id="JBEDUW010000006">
    <property type="protein sequence ID" value="KAK9924553.1"/>
    <property type="molecule type" value="Genomic_DNA"/>
</dbReference>
<organism evidence="1 2">
    <name type="scientific">Rubus argutus</name>
    <name type="common">Southern blackberry</name>
    <dbReference type="NCBI Taxonomy" id="59490"/>
    <lineage>
        <taxon>Eukaryota</taxon>
        <taxon>Viridiplantae</taxon>
        <taxon>Streptophyta</taxon>
        <taxon>Embryophyta</taxon>
        <taxon>Tracheophyta</taxon>
        <taxon>Spermatophyta</taxon>
        <taxon>Magnoliopsida</taxon>
        <taxon>eudicotyledons</taxon>
        <taxon>Gunneridae</taxon>
        <taxon>Pentapetalae</taxon>
        <taxon>rosids</taxon>
        <taxon>fabids</taxon>
        <taxon>Rosales</taxon>
        <taxon>Rosaceae</taxon>
        <taxon>Rosoideae</taxon>
        <taxon>Rosoideae incertae sedis</taxon>
        <taxon>Rubus</taxon>
    </lineage>
</organism>
<name>A0AAW1WLN8_RUBAR</name>
<protein>
    <submittedName>
        <fullName evidence="1">Uncharacterized protein</fullName>
    </submittedName>
</protein>
<keyword evidence="2" id="KW-1185">Reference proteome</keyword>
<comment type="caution">
    <text evidence="1">The sequence shown here is derived from an EMBL/GenBank/DDBJ whole genome shotgun (WGS) entry which is preliminary data.</text>
</comment>
<accession>A0AAW1WLN8</accession>
<evidence type="ECO:0000313" key="2">
    <source>
        <dbReference type="Proteomes" id="UP001457282"/>
    </source>
</evidence>
<reference evidence="1 2" key="1">
    <citation type="journal article" date="2023" name="G3 (Bethesda)">
        <title>A chromosome-length genome assembly and annotation of blackberry (Rubus argutus, cv. 'Hillquist').</title>
        <authorList>
            <person name="Bruna T."/>
            <person name="Aryal R."/>
            <person name="Dudchenko O."/>
            <person name="Sargent D.J."/>
            <person name="Mead D."/>
            <person name="Buti M."/>
            <person name="Cavallini A."/>
            <person name="Hytonen T."/>
            <person name="Andres J."/>
            <person name="Pham M."/>
            <person name="Weisz D."/>
            <person name="Mascagni F."/>
            <person name="Usai G."/>
            <person name="Natali L."/>
            <person name="Bassil N."/>
            <person name="Fernandez G.E."/>
            <person name="Lomsadze A."/>
            <person name="Armour M."/>
            <person name="Olukolu B."/>
            <person name="Poorten T."/>
            <person name="Britton C."/>
            <person name="Davik J."/>
            <person name="Ashrafi H."/>
            <person name="Aiden E.L."/>
            <person name="Borodovsky M."/>
            <person name="Worthington M."/>
        </authorList>
    </citation>
    <scope>NUCLEOTIDE SEQUENCE [LARGE SCALE GENOMIC DNA]</scope>
    <source>
        <strain evidence="1">PI 553951</strain>
    </source>
</reference>
<proteinExistence type="predicted"/>
<gene>
    <name evidence="1" type="ORF">M0R45_032918</name>
</gene>
<sequence>MLPGQNAIEIYKHEGPLKEKLNPDDPNVEIRQLRHEIVTNLSGVPAPEFDEKVRVECDRETCLPFNQWRFESDREEQEEEQCVNELDKSAHFCCSISELLLICRRNGNWKIASQRENW</sequence>
<evidence type="ECO:0000313" key="1">
    <source>
        <dbReference type="EMBL" id="KAK9924553.1"/>
    </source>
</evidence>